<organism evidence="2 3">
    <name type="scientific">Phytohabitans aurantiacus</name>
    <dbReference type="NCBI Taxonomy" id="3016789"/>
    <lineage>
        <taxon>Bacteria</taxon>
        <taxon>Bacillati</taxon>
        <taxon>Actinomycetota</taxon>
        <taxon>Actinomycetes</taxon>
        <taxon>Micromonosporales</taxon>
        <taxon>Micromonosporaceae</taxon>
    </lineage>
</organism>
<sequence length="707" mass="76558">MTDETASAASPVRNVHDGHTYGPVVQAGAIHGGVHYHEPAANNHPRPRQLPAEPTRWVDREDELTELDTALGDLGQRRPVLVLTGLGGVGKSALALRWGHRHRPIFPDGQLYTDLGAASPSGPLPSGEVLGRFLRALGVPPRAVPVDEGELAGLWRTLSADRRLLILLDNAASAAQVRPLLPTGVDSVVVVTARTLLDGLAVDGARFTPVQPLPEPAAVALLELTVADRRVIDEHDALHTLARLCSGMPIALGVVGSRLAIHPRRPVRRLVDSLTDQRHRLDHLSIGDISVTAAFDLSYKALSDTAARCYRLVVGLHPGAEFTTALAGAALDLPGHRISTVLDELVLASLISEVAEDRYLYHDLVGVHARRQVADDPEKDQARQRILTSYLAAAHTADTILTPYRRRPKIHVSPLPPDAVVRMTGRDQALDWLESERPTLVAAVRVMCDTYPALVYTLVDAMWPLFHFGRHHPDRMVVDEVALDCARRIGNPAFEAAALRRWGLAHYDIGQLDNAASLFQDSLLIAARVDGLQHIRAGAFAGLGLVALAAQDPQTAIRYFTRELETCTKAQDTRGIGLAQIRLGRAHRLAGHRSAAITHLTKAHTILAELADIDPYNGALARIELGRALADNGRPEDGCTQIEHGLREMTELRSPRGRAQALHALGEMAAGAGASSNAVHYLTEAQHLYESVGDAEVADVRRLLQKI</sequence>
<evidence type="ECO:0000313" key="2">
    <source>
        <dbReference type="EMBL" id="GLH99885.1"/>
    </source>
</evidence>
<name>A0ABQ5R2R8_9ACTN</name>
<dbReference type="PANTHER" id="PTHR47691">
    <property type="entry name" value="REGULATOR-RELATED"/>
    <property type="match status" value="1"/>
</dbReference>
<dbReference type="PANTHER" id="PTHR47691:SF3">
    <property type="entry name" value="HTH-TYPE TRANSCRIPTIONAL REGULATOR RV0890C-RELATED"/>
    <property type="match status" value="1"/>
</dbReference>
<dbReference type="SMART" id="SM00028">
    <property type="entry name" value="TPR"/>
    <property type="match status" value="4"/>
</dbReference>
<reference evidence="2" key="1">
    <citation type="submission" date="2022-12" db="EMBL/GenBank/DDBJ databases">
        <title>New Phytohabitans aurantiacus sp. RD004123 nov., an actinomycete isolated from soil.</title>
        <authorList>
            <person name="Triningsih D.W."/>
            <person name="Harunari E."/>
            <person name="Igarashi Y."/>
        </authorList>
    </citation>
    <scope>NUCLEOTIDE SEQUENCE</scope>
    <source>
        <strain evidence="2">RD004123</strain>
    </source>
</reference>
<evidence type="ECO:0000313" key="3">
    <source>
        <dbReference type="Proteomes" id="UP001144280"/>
    </source>
</evidence>
<evidence type="ECO:0000256" key="1">
    <source>
        <dbReference type="SAM" id="MobiDB-lite"/>
    </source>
</evidence>
<dbReference type="InterPro" id="IPR027417">
    <property type="entry name" value="P-loop_NTPase"/>
</dbReference>
<dbReference type="SUPFAM" id="SSF52540">
    <property type="entry name" value="P-loop containing nucleoside triphosphate hydrolases"/>
    <property type="match status" value="1"/>
</dbReference>
<dbReference type="EMBL" id="BSDI01000029">
    <property type="protein sequence ID" value="GLH99885.1"/>
    <property type="molecule type" value="Genomic_DNA"/>
</dbReference>
<dbReference type="InterPro" id="IPR019734">
    <property type="entry name" value="TPR_rpt"/>
</dbReference>
<keyword evidence="3" id="KW-1185">Reference proteome</keyword>
<dbReference type="SUPFAM" id="SSF48452">
    <property type="entry name" value="TPR-like"/>
    <property type="match status" value="1"/>
</dbReference>
<proteinExistence type="predicted"/>
<dbReference type="Gene3D" id="1.25.40.10">
    <property type="entry name" value="Tetratricopeptide repeat domain"/>
    <property type="match status" value="2"/>
</dbReference>
<feature type="region of interest" description="Disordered" evidence="1">
    <location>
        <begin position="1"/>
        <end position="23"/>
    </location>
</feature>
<dbReference type="Proteomes" id="UP001144280">
    <property type="component" value="Unassembled WGS sequence"/>
</dbReference>
<dbReference type="Pfam" id="PF13424">
    <property type="entry name" value="TPR_12"/>
    <property type="match status" value="1"/>
</dbReference>
<accession>A0ABQ5R2R8</accession>
<protein>
    <submittedName>
        <fullName evidence="2">NTPase</fullName>
    </submittedName>
</protein>
<dbReference type="Gene3D" id="3.40.50.300">
    <property type="entry name" value="P-loop containing nucleotide triphosphate hydrolases"/>
    <property type="match status" value="1"/>
</dbReference>
<comment type="caution">
    <text evidence="2">The sequence shown here is derived from an EMBL/GenBank/DDBJ whole genome shotgun (WGS) entry which is preliminary data.</text>
</comment>
<feature type="region of interest" description="Disordered" evidence="1">
    <location>
        <begin position="35"/>
        <end position="55"/>
    </location>
</feature>
<dbReference type="PRINTS" id="PR00364">
    <property type="entry name" value="DISEASERSIST"/>
</dbReference>
<dbReference type="InterPro" id="IPR011990">
    <property type="entry name" value="TPR-like_helical_dom_sf"/>
</dbReference>
<gene>
    <name evidence="2" type="ORF">Pa4123_51610</name>
</gene>